<evidence type="ECO:0000256" key="7">
    <source>
        <dbReference type="SAM" id="Coils"/>
    </source>
</evidence>
<dbReference type="EMBL" id="CAJFCJ010000002">
    <property type="protein sequence ID" value="CAD5112352.1"/>
    <property type="molecule type" value="Genomic_DNA"/>
</dbReference>
<evidence type="ECO:0000313" key="11">
    <source>
        <dbReference type="Proteomes" id="UP000549394"/>
    </source>
</evidence>
<proteinExistence type="inferred from homology"/>
<dbReference type="PANTHER" id="PTHR23065">
    <property type="entry name" value="PROLINE-SERINE-THREONINE PHOSPHATASE INTERACTING PROTEIN 1"/>
    <property type="match status" value="1"/>
</dbReference>
<dbReference type="GO" id="GO:0005905">
    <property type="term" value="C:clathrin-coated pit"/>
    <property type="evidence" value="ECO:0007669"/>
    <property type="project" value="UniProtKB-KW"/>
</dbReference>
<dbReference type="Pfam" id="PF10291">
    <property type="entry name" value="muHD"/>
    <property type="match status" value="1"/>
</dbReference>
<evidence type="ECO:0000259" key="9">
    <source>
        <dbReference type="PROSITE" id="PS51741"/>
    </source>
</evidence>
<dbReference type="InterPro" id="IPR018808">
    <property type="entry name" value="Muniscin_C"/>
</dbReference>
<comment type="subcellular location">
    <subcellularLocation>
        <location evidence="5">Membrane</location>
        <location evidence="5">Coated pit</location>
    </subcellularLocation>
</comment>
<feature type="domain" description="F-BAR" evidence="9">
    <location>
        <begin position="2"/>
        <end position="249"/>
    </location>
</feature>
<keyword evidence="2" id="KW-0254">Endocytosis</keyword>
<dbReference type="InterPro" id="IPR001060">
    <property type="entry name" value="FCH_dom"/>
</dbReference>
<dbReference type="GO" id="GO:0030136">
    <property type="term" value="C:clathrin-coated vesicle"/>
    <property type="evidence" value="ECO:0007669"/>
    <property type="project" value="TreeGrafter"/>
</dbReference>
<feature type="compositionally biased region" description="Basic and acidic residues" evidence="8">
    <location>
        <begin position="333"/>
        <end position="344"/>
    </location>
</feature>
<dbReference type="Proteomes" id="UP000549394">
    <property type="component" value="Unassembled WGS sequence"/>
</dbReference>
<reference evidence="10 11" key="1">
    <citation type="submission" date="2020-08" db="EMBL/GenBank/DDBJ databases">
        <authorList>
            <person name="Hejnol A."/>
        </authorList>
    </citation>
    <scope>NUCLEOTIDE SEQUENCE [LARGE SCALE GENOMIC DNA]</scope>
</reference>
<keyword evidence="4" id="KW-0168">Coated pit</keyword>
<evidence type="ECO:0000256" key="4">
    <source>
        <dbReference type="ARBA" id="ARBA00023176"/>
    </source>
</evidence>
<dbReference type="GO" id="GO:0005886">
    <property type="term" value="C:plasma membrane"/>
    <property type="evidence" value="ECO:0007669"/>
    <property type="project" value="TreeGrafter"/>
</dbReference>
<comment type="caution">
    <text evidence="10">The sequence shown here is derived from an EMBL/GenBank/DDBJ whole genome shotgun (WGS) entry which is preliminary data.</text>
</comment>
<keyword evidence="11" id="KW-1185">Reference proteome</keyword>
<dbReference type="GO" id="GO:0072583">
    <property type="term" value="P:clathrin-dependent endocytosis"/>
    <property type="evidence" value="ECO:0007669"/>
    <property type="project" value="TreeGrafter"/>
</dbReference>
<dbReference type="InterPro" id="IPR054713">
    <property type="entry name" value="GMIP/FCHO2-like_FCH"/>
</dbReference>
<evidence type="ECO:0000256" key="1">
    <source>
        <dbReference type="ARBA" id="ARBA00011064"/>
    </source>
</evidence>
<evidence type="ECO:0000256" key="8">
    <source>
        <dbReference type="SAM" id="MobiDB-lite"/>
    </source>
</evidence>
<name>A0A7I8VCV5_9ANNE</name>
<dbReference type="AlphaFoldDB" id="A0A7I8VCV5"/>
<organism evidence="10 11">
    <name type="scientific">Dimorphilus gyrociliatus</name>
    <dbReference type="NCBI Taxonomy" id="2664684"/>
    <lineage>
        <taxon>Eukaryota</taxon>
        <taxon>Metazoa</taxon>
        <taxon>Spiralia</taxon>
        <taxon>Lophotrochozoa</taxon>
        <taxon>Annelida</taxon>
        <taxon>Polychaeta</taxon>
        <taxon>Polychaeta incertae sedis</taxon>
        <taxon>Dinophilidae</taxon>
        <taxon>Dimorphilus</taxon>
    </lineage>
</organism>
<dbReference type="OrthoDB" id="5593455at2759"/>
<feature type="region of interest" description="Disordered" evidence="8">
    <location>
        <begin position="260"/>
        <end position="384"/>
    </location>
</feature>
<comment type="similarity">
    <text evidence="1">Belongs to the FCHO family.</text>
</comment>
<dbReference type="Pfam" id="PF22699">
    <property type="entry name" value="GMIP-like_FCH"/>
    <property type="match status" value="1"/>
</dbReference>
<dbReference type="SMART" id="SM00055">
    <property type="entry name" value="FCH"/>
    <property type="match status" value="1"/>
</dbReference>
<feature type="compositionally biased region" description="Polar residues" evidence="8">
    <location>
        <begin position="413"/>
        <end position="425"/>
    </location>
</feature>
<dbReference type="Gene3D" id="1.20.1270.60">
    <property type="entry name" value="Arfaptin homology (AH) domain/BAR domain"/>
    <property type="match status" value="1"/>
</dbReference>
<accession>A0A7I8VCV5</accession>
<gene>
    <name evidence="10" type="ORF">DGYR_LOCUS1509</name>
</gene>
<dbReference type="SUPFAM" id="SSF103657">
    <property type="entry name" value="BAR/IMD domain-like"/>
    <property type="match status" value="1"/>
</dbReference>
<keyword evidence="4" id="KW-0472">Membrane</keyword>
<dbReference type="InterPro" id="IPR027267">
    <property type="entry name" value="AH/BAR_dom_sf"/>
</dbReference>
<evidence type="ECO:0000256" key="5">
    <source>
        <dbReference type="ARBA" id="ARBA00037878"/>
    </source>
</evidence>
<evidence type="ECO:0000256" key="2">
    <source>
        <dbReference type="ARBA" id="ARBA00022583"/>
    </source>
</evidence>
<feature type="region of interest" description="Disordered" evidence="8">
    <location>
        <begin position="400"/>
        <end position="425"/>
    </location>
</feature>
<sequence>MVQFKENFWGQKHNGFNILYSNMKHGHTACKEFEDFLKESCTAEESYKKRLNQLVCKIAVNFNTGTFQPYWVHIKDYIESVARLHQELASGWQEIIKDVHKYADDLHKKHKQVKDQESKTSDSVNALQQITNSLQKAKEQYHARTLELEKLKVNSQTKPNDLEKAEAKHKKCMDEYTILVEKFSTVKKEFERNMEESANRFQQLEETHLKSMGEFLQKYSEGWSRHYDKLKKTHDEFDDKCSSLSIEALLDMFVTTKKTGTDRPSDVTFEQPDLSGISAMESSTESDRPERPKSTTFLDLVPAFGRRRKKKAEEKDNNSLAQTQVDEEGFTVRPDEGEEKKEDLNSWWSSGEESDEEETKTSKKPFKVEIKPANINGSGGTESVTSMEDLKRSVVQLKNLAPPPSRRPDRMTPTPNIFDSQNQSDEWGHRKMTSISSSPHLQIPVAFAITETVNALFDADCYQPSKIRIDGQITVCLPRSVAEKLISDSHPLIFNLQNATSVQKIDVDNNLISIDLFKEKTYSFKMSALCNYVKGKLVENNVNYINIDVLKYEVESMRAPFLIRSVFNKADGYVDVVIEVTSNVSNALKCSGDVKLRLALCISGSQIVGVESKPAYMTTDNAKVVWNLEYNEKCFVEAKIKVEDNLYENNEVCKCRTALQFHCDGASVSGSSINIQGEDFKLAKMVNRVSSGKYASDAVEPSIPEGYQ</sequence>
<evidence type="ECO:0000313" key="10">
    <source>
        <dbReference type="EMBL" id="CAD5112352.1"/>
    </source>
</evidence>
<evidence type="ECO:0000256" key="6">
    <source>
        <dbReference type="PROSITE-ProRule" id="PRU01077"/>
    </source>
</evidence>
<keyword evidence="3 6" id="KW-0175">Coiled coil</keyword>
<dbReference type="GO" id="GO:0048268">
    <property type="term" value="P:clathrin coat assembly"/>
    <property type="evidence" value="ECO:0007669"/>
    <property type="project" value="TreeGrafter"/>
</dbReference>
<protein>
    <submittedName>
        <fullName evidence="10">DgyrCDS1586</fullName>
    </submittedName>
</protein>
<dbReference type="PROSITE" id="PS51741">
    <property type="entry name" value="F_BAR"/>
    <property type="match status" value="1"/>
</dbReference>
<feature type="coiled-coil region" evidence="7">
    <location>
        <begin position="134"/>
        <end position="207"/>
    </location>
</feature>
<evidence type="ECO:0000256" key="3">
    <source>
        <dbReference type="ARBA" id="ARBA00023054"/>
    </source>
</evidence>
<dbReference type="PANTHER" id="PTHR23065:SF15">
    <property type="entry name" value="AT02057P"/>
    <property type="match status" value="1"/>
</dbReference>
<dbReference type="InterPro" id="IPR031160">
    <property type="entry name" value="F_BAR_dom"/>
</dbReference>